<sequence>MSLVLIYTILYKNYINKADNLVKLARLLCITPNNTFRFKITIYHQVLKI</sequence>
<protein>
    <submittedName>
        <fullName evidence="1">Uncharacterized protein</fullName>
    </submittedName>
</protein>
<dbReference type="EMBL" id="UFVQ01000003">
    <property type="protein sequence ID" value="STC94319.1"/>
    <property type="molecule type" value="Genomic_DNA"/>
</dbReference>
<evidence type="ECO:0000313" key="1">
    <source>
        <dbReference type="EMBL" id="STC94319.1"/>
    </source>
</evidence>
<organism evidence="1 2">
    <name type="scientific">Chryseobacterium carnipullorum</name>
    <dbReference type="NCBI Taxonomy" id="1124835"/>
    <lineage>
        <taxon>Bacteria</taxon>
        <taxon>Pseudomonadati</taxon>
        <taxon>Bacteroidota</taxon>
        <taxon>Flavobacteriia</taxon>
        <taxon>Flavobacteriales</taxon>
        <taxon>Weeksellaceae</taxon>
        <taxon>Chryseobacterium group</taxon>
        <taxon>Chryseobacterium</taxon>
    </lineage>
</organism>
<dbReference type="Proteomes" id="UP000255224">
    <property type="component" value="Unassembled WGS sequence"/>
</dbReference>
<dbReference type="AlphaFoldDB" id="A0A1M7M5D5"/>
<reference evidence="1 2" key="1">
    <citation type="submission" date="2018-06" db="EMBL/GenBank/DDBJ databases">
        <authorList>
            <consortium name="Pathogen Informatics"/>
            <person name="Doyle S."/>
        </authorList>
    </citation>
    <scope>NUCLEOTIDE SEQUENCE [LARGE SCALE GENOMIC DNA]</scope>
    <source>
        <strain evidence="1 2">NCTC13533</strain>
    </source>
</reference>
<accession>A0A376DRS3</accession>
<evidence type="ECO:0000313" key="2">
    <source>
        <dbReference type="Proteomes" id="UP000255224"/>
    </source>
</evidence>
<proteinExistence type="predicted"/>
<name>A0A1M7M5D5_CHRCU</name>
<gene>
    <name evidence="1" type="ORF">NCTC13533_01518</name>
</gene>
<accession>A0A1M7M5D5</accession>